<dbReference type="InterPro" id="IPR025979">
    <property type="entry name" value="ChrR-like_cupin_dom"/>
</dbReference>
<feature type="domain" description="ChrR-like cupin" evidence="1">
    <location>
        <begin position="4"/>
        <end position="105"/>
    </location>
</feature>
<dbReference type="Pfam" id="PF12973">
    <property type="entry name" value="Cupin_7"/>
    <property type="match status" value="1"/>
</dbReference>
<evidence type="ECO:0000259" key="1">
    <source>
        <dbReference type="Pfam" id="PF12973"/>
    </source>
</evidence>
<organism evidence="2">
    <name type="scientific">hydrothermal vent metagenome</name>
    <dbReference type="NCBI Taxonomy" id="652676"/>
    <lineage>
        <taxon>unclassified sequences</taxon>
        <taxon>metagenomes</taxon>
        <taxon>ecological metagenomes</taxon>
    </lineage>
</organism>
<reference evidence="2" key="1">
    <citation type="submission" date="2018-06" db="EMBL/GenBank/DDBJ databases">
        <authorList>
            <person name="Zhirakovskaya E."/>
        </authorList>
    </citation>
    <scope>NUCLEOTIDE SEQUENCE</scope>
</reference>
<name>A0A3B1DIH6_9ZZZZ</name>
<evidence type="ECO:0000313" key="2">
    <source>
        <dbReference type="EMBL" id="VAX38721.1"/>
    </source>
</evidence>
<proteinExistence type="predicted"/>
<dbReference type="InterPro" id="IPR011051">
    <property type="entry name" value="RmlC_Cupin_sf"/>
</dbReference>
<dbReference type="SUPFAM" id="SSF51182">
    <property type="entry name" value="RmlC-like cupins"/>
    <property type="match status" value="1"/>
</dbReference>
<dbReference type="InterPro" id="IPR014710">
    <property type="entry name" value="RmlC-like_jellyroll"/>
</dbReference>
<sequence length="111" mass="12411">MKQIFSDLSDQQFLDLDIFPGTSWSVLTEPVPNGSIHRLRMKKGTMIPPHTHPADEFVYILSGTVKTGNRVCEEGTFWKTPAGVRQGPHEAITDVELITIRLGPMGEFEES</sequence>
<gene>
    <name evidence="2" type="ORF">MNBD_PLANCTO02-2632</name>
</gene>
<dbReference type="EMBL" id="UOGL01000251">
    <property type="protein sequence ID" value="VAX38721.1"/>
    <property type="molecule type" value="Genomic_DNA"/>
</dbReference>
<protein>
    <recommendedName>
        <fullName evidence="1">ChrR-like cupin domain-containing protein</fullName>
    </recommendedName>
</protein>
<accession>A0A3B1DIH6</accession>
<dbReference type="Gene3D" id="2.60.120.10">
    <property type="entry name" value="Jelly Rolls"/>
    <property type="match status" value="1"/>
</dbReference>
<dbReference type="AlphaFoldDB" id="A0A3B1DIH6"/>